<comment type="caution">
    <text evidence="1">Lacks conserved residue(s) required for the propagation of feature annotation.</text>
</comment>
<name>A0A8J6T9V8_9DELT</name>
<evidence type="ECO:0000259" key="4">
    <source>
        <dbReference type="PROSITE" id="PS50887"/>
    </source>
</evidence>
<comment type="caution">
    <text evidence="5">The sequence shown here is derived from an EMBL/GenBank/DDBJ whole genome shotgun (WGS) entry which is preliminary data.</text>
</comment>
<dbReference type="PANTHER" id="PTHR45138">
    <property type="entry name" value="REGULATORY COMPONENTS OF SENSORY TRANSDUCTION SYSTEM"/>
    <property type="match status" value="1"/>
</dbReference>
<dbReference type="GO" id="GO:0005886">
    <property type="term" value="C:plasma membrane"/>
    <property type="evidence" value="ECO:0007669"/>
    <property type="project" value="TreeGrafter"/>
</dbReference>
<dbReference type="GO" id="GO:0000155">
    <property type="term" value="F:phosphorelay sensor kinase activity"/>
    <property type="evidence" value="ECO:0007669"/>
    <property type="project" value="InterPro"/>
</dbReference>
<dbReference type="SUPFAM" id="SSF52172">
    <property type="entry name" value="CheY-like"/>
    <property type="match status" value="2"/>
</dbReference>
<dbReference type="GO" id="GO:0052621">
    <property type="term" value="F:diguanylate cyclase activity"/>
    <property type="evidence" value="ECO:0007669"/>
    <property type="project" value="TreeGrafter"/>
</dbReference>
<dbReference type="SUPFAM" id="SSF47384">
    <property type="entry name" value="Homodimeric domain of signal transducing histidine kinase"/>
    <property type="match status" value="1"/>
</dbReference>
<dbReference type="InterPro" id="IPR036097">
    <property type="entry name" value="HisK_dim/P_sf"/>
</dbReference>
<dbReference type="PROSITE" id="PS50110">
    <property type="entry name" value="RESPONSE_REGULATORY"/>
    <property type="match status" value="2"/>
</dbReference>
<protein>
    <submittedName>
        <fullName evidence="5">Diguanylate cyclase</fullName>
    </submittedName>
</protein>
<dbReference type="Gene3D" id="1.10.287.130">
    <property type="match status" value="1"/>
</dbReference>
<dbReference type="CDD" id="cd00130">
    <property type="entry name" value="PAS"/>
    <property type="match status" value="1"/>
</dbReference>
<dbReference type="SMART" id="SM00267">
    <property type="entry name" value="GGDEF"/>
    <property type="match status" value="1"/>
</dbReference>
<dbReference type="CDD" id="cd01949">
    <property type="entry name" value="GGDEF"/>
    <property type="match status" value="1"/>
</dbReference>
<feature type="domain" description="PAS" evidence="3">
    <location>
        <begin position="271"/>
        <end position="317"/>
    </location>
</feature>
<dbReference type="PROSITE" id="PS50112">
    <property type="entry name" value="PAS"/>
    <property type="match status" value="2"/>
</dbReference>
<proteinExistence type="predicted"/>
<dbReference type="InterPro" id="IPR043128">
    <property type="entry name" value="Rev_trsase/Diguanyl_cyclase"/>
</dbReference>
<dbReference type="InterPro" id="IPR000160">
    <property type="entry name" value="GGDEF_dom"/>
</dbReference>
<evidence type="ECO:0000256" key="1">
    <source>
        <dbReference type="PROSITE-ProRule" id="PRU00169"/>
    </source>
</evidence>
<dbReference type="InterPro" id="IPR003661">
    <property type="entry name" value="HisK_dim/P_dom"/>
</dbReference>
<dbReference type="NCBIfam" id="TIGR00229">
    <property type="entry name" value="sensory_box"/>
    <property type="match status" value="1"/>
</dbReference>
<dbReference type="SMART" id="SM00388">
    <property type="entry name" value="HisKA"/>
    <property type="match status" value="1"/>
</dbReference>
<sequence length="774" mass="86877">MKKKLLVIDDDPVVLRYIDLLFSKEGYQVVKAEHGLVALDILKTYTPDVILVDMVMPNISGKKLCQLIRERERLKDVCLIILSATVAEEKIDLHELGADACIAKGPYEETAQHIFAVIDQQDAIPSQRFEGKILGIENVYPRRVTKELLGVKKHFERILEEISEGILELTHDGRVLYANPAALSLIPMFEGEFIGSHFAAIFGPEEQERIEKLVNAGADEPKANPEDTPIRLNGYLVTLQILPMGGDKSKTVLILRDVTDQKLFEQRIQKNEAQLAELINKNVDAIVIADREGEVQFVNPAATDLFARKRGRFVGKQFGFPLMGGTSTEIEVLSSGEDVRIADMLVTEVKWEGKKAYLASLRDITERKEMEEDLRMANRKILDQQKAVIDEERLKVLLQMAGATAHEINQPLTALLGDLDLLKLSSDNPEKQAKYISQLKIAGRKIANTVKNISHIHYYETKPYAGVTSIINIYQDLNILSVEGSDADFESIEAFLQKMGRMKLARAKDIAGALRALETAKTDLVMLEHKLPDGNGLDFMEKMHEKNIETPVIVITGYGSEIIASRLIKAGAYDYLTKDMLNLETISASITNALEKIRLKRDVGLAREKMAEMATMDQLTGLYNRRYFMEALERDMARVKRHGIGLAISMMDLDYFKGINDTYGHSAGDMVLSEIGKILKKWARQVDLVCRYGGEEFVVIMPDTGLEGGKIACERLRKMVGEHPFEYEASQFQMTISIGIAEYSGSEDQLLPDLIKRADAALYRAKNEGRNRVI</sequence>
<dbReference type="EMBL" id="JACNJD010000283">
    <property type="protein sequence ID" value="MBC8178461.1"/>
    <property type="molecule type" value="Genomic_DNA"/>
</dbReference>
<dbReference type="Gene3D" id="3.30.450.20">
    <property type="entry name" value="PAS domain"/>
    <property type="match status" value="3"/>
</dbReference>
<evidence type="ECO:0000313" key="6">
    <source>
        <dbReference type="Proteomes" id="UP000650524"/>
    </source>
</evidence>
<keyword evidence="1" id="KW-0597">Phosphoprotein</keyword>
<evidence type="ECO:0000313" key="5">
    <source>
        <dbReference type="EMBL" id="MBC8178461.1"/>
    </source>
</evidence>
<accession>A0A8J6T9V8</accession>
<evidence type="ECO:0000259" key="3">
    <source>
        <dbReference type="PROSITE" id="PS50112"/>
    </source>
</evidence>
<dbReference type="InterPro" id="IPR035965">
    <property type="entry name" value="PAS-like_dom_sf"/>
</dbReference>
<dbReference type="PROSITE" id="PS50887">
    <property type="entry name" value="GGDEF"/>
    <property type="match status" value="1"/>
</dbReference>
<feature type="domain" description="Response regulatory" evidence="2">
    <location>
        <begin position="478"/>
        <end position="593"/>
    </location>
</feature>
<dbReference type="PANTHER" id="PTHR45138:SF9">
    <property type="entry name" value="DIGUANYLATE CYCLASE DGCM-RELATED"/>
    <property type="match status" value="1"/>
</dbReference>
<feature type="domain" description="Response regulatory" evidence="2">
    <location>
        <begin position="4"/>
        <end position="119"/>
    </location>
</feature>
<dbReference type="Gene3D" id="3.40.50.2300">
    <property type="match status" value="2"/>
</dbReference>
<gene>
    <name evidence="5" type="ORF">H8E19_13730</name>
</gene>
<organism evidence="5 6">
    <name type="scientific">Candidatus Desulfacyla euxinica</name>
    <dbReference type="NCBI Taxonomy" id="2841693"/>
    <lineage>
        <taxon>Bacteria</taxon>
        <taxon>Deltaproteobacteria</taxon>
        <taxon>Candidatus Desulfacyla</taxon>
    </lineage>
</organism>
<dbReference type="AlphaFoldDB" id="A0A8J6T9V8"/>
<dbReference type="Pfam" id="PF00512">
    <property type="entry name" value="HisKA"/>
    <property type="match status" value="1"/>
</dbReference>
<dbReference type="SUPFAM" id="SSF55785">
    <property type="entry name" value="PYP-like sensor domain (PAS domain)"/>
    <property type="match status" value="2"/>
</dbReference>
<feature type="domain" description="PAS" evidence="3">
    <location>
        <begin position="151"/>
        <end position="221"/>
    </location>
</feature>
<dbReference type="Pfam" id="PF00990">
    <property type="entry name" value="GGDEF"/>
    <property type="match status" value="1"/>
</dbReference>
<dbReference type="Pfam" id="PF13426">
    <property type="entry name" value="PAS_9"/>
    <property type="match status" value="1"/>
</dbReference>
<dbReference type="InterPro" id="IPR011006">
    <property type="entry name" value="CheY-like_superfamily"/>
</dbReference>
<feature type="domain" description="GGDEF" evidence="4">
    <location>
        <begin position="644"/>
        <end position="774"/>
    </location>
</feature>
<dbReference type="NCBIfam" id="TIGR00254">
    <property type="entry name" value="GGDEF"/>
    <property type="match status" value="1"/>
</dbReference>
<dbReference type="InterPro" id="IPR050469">
    <property type="entry name" value="Diguanylate_Cyclase"/>
</dbReference>
<dbReference type="Pfam" id="PF13188">
    <property type="entry name" value="PAS_8"/>
    <property type="match status" value="1"/>
</dbReference>
<dbReference type="FunFam" id="3.30.70.270:FF:000001">
    <property type="entry name" value="Diguanylate cyclase domain protein"/>
    <property type="match status" value="1"/>
</dbReference>
<dbReference type="Pfam" id="PF00072">
    <property type="entry name" value="Response_reg"/>
    <property type="match status" value="2"/>
</dbReference>
<reference evidence="5 6" key="1">
    <citation type="submission" date="2020-08" db="EMBL/GenBank/DDBJ databases">
        <title>Bridging the membrane lipid divide: bacteria of the FCB group superphylum have the potential to synthesize archaeal ether lipids.</title>
        <authorList>
            <person name="Villanueva L."/>
            <person name="Von Meijenfeldt F.A.B."/>
            <person name="Westbye A.B."/>
            <person name="Yadav S."/>
            <person name="Hopmans E.C."/>
            <person name="Dutilh B.E."/>
            <person name="Sinninghe Damste J.S."/>
        </authorList>
    </citation>
    <scope>NUCLEOTIDE SEQUENCE [LARGE SCALE GENOMIC DNA]</scope>
    <source>
        <strain evidence="5">NIOZ-UU27</strain>
    </source>
</reference>
<evidence type="ECO:0000259" key="2">
    <source>
        <dbReference type="PROSITE" id="PS50110"/>
    </source>
</evidence>
<dbReference type="SMART" id="SM00448">
    <property type="entry name" value="REC"/>
    <property type="match status" value="2"/>
</dbReference>
<dbReference type="GO" id="GO:1902201">
    <property type="term" value="P:negative regulation of bacterial-type flagellum-dependent cell motility"/>
    <property type="evidence" value="ECO:0007669"/>
    <property type="project" value="TreeGrafter"/>
</dbReference>
<dbReference type="SMART" id="SM00091">
    <property type="entry name" value="PAS"/>
    <property type="match status" value="2"/>
</dbReference>
<feature type="modified residue" description="4-aspartylphosphate" evidence="1">
    <location>
        <position position="53"/>
    </location>
</feature>
<dbReference type="InterPro" id="IPR000014">
    <property type="entry name" value="PAS"/>
</dbReference>
<dbReference type="InterPro" id="IPR001789">
    <property type="entry name" value="Sig_transdc_resp-reg_receiver"/>
</dbReference>
<dbReference type="Proteomes" id="UP000650524">
    <property type="component" value="Unassembled WGS sequence"/>
</dbReference>
<dbReference type="InterPro" id="IPR029787">
    <property type="entry name" value="Nucleotide_cyclase"/>
</dbReference>
<dbReference type="Gene3D" id="3.30.70.270">
    <property type="match status" value="1"/>
</dbReference>
<dbReference type="GO" id="GO:0043709">
    <property type="term" value="P:cell adhesion involved in single-species biofilm formation"/>
    <property type="evidence" value="ECO:0007669"/>
    <property type="project" value="TreeGrafter"/>
</dbReference>
<dbReference type="SUPFAM" id="SSF55073">
    <property type="entry name" value="Nucleotide cyclase"/>
    <property type="match status" value="1"/>
</dbReference>